<evidence type="ECO:0000256" key="1">
    <source>
        <dbReference type="ARBA" id="ARBA00005622"/>
    </source>
</evidence>
<dbReference type="InterPro" id="IPR000801">
    <property type="entry name" value="Esterase-like"/>
</dbReference>
<dbReference type="AlphaFoldDB" id="A0A6M2BJP3"/>
<dbReference type="GO" id="GO:0016788">
    <property type="term" value="F:hydrolase activity, acting on ester bonds"/>
    <property type="evidence" value="ECO:0007669"/>
    <property type="project" value="TreeGrafter"/>
</dbReference>
<evidence type="ECO:0000313" key="4">
    <source>
        <dbReference type="Proteomes" id="UP000472676"/>
    </source>
</evidence>
<reference evidence="3 4" key="1">
    <citation type="journal article" date="2014" name="Int. J. Syst. Evol. Microbiol.">
        <title>Solimonas terrae sp. nov., isolated from soil.</title>
        <authorList>
            <person name="Kim S.J."/>
            <person name="Moon J.Y."/>
            <person name="Weon H.Y."/>
            <person name="Ahn J.H."/>
            <person name="Chen W.M."/>
            <person name="Kwon S.W."/>
        </authorList>
    </citation>
    <scope>NUCLEOTIDE SEQUENCE [LARGE SCALE GENOMIC DNA]</scope>
    <source>
        <strain evidence="3 4">KIS83-12</strain>
    </source>
</reference>
<proteinExistence type="inferred from homology"/>
<dbReference type="PANTHER" id="PTHR40841:SF2">
    <property type="entry name" value="SIDEROPHORE-DEGRADING ESTERASE (EUROFUNG)"/>
    <property type="match status" value="1"/>
</dbReference>
<gene>
    <name evidence="3" type="ORF">G7Y85_00240</name>
</gene>
<dbReference type="InterPro" id="IPR029058">
    <property type="entry name" value="AB_hydrolase_fold"/>
</dbReference>
<dbReference type="Proteomes" id="UP000472676">
    <property type="component" value="Unassembled WGS sequence"/>
</dbReference>
<dbReference type="PANTHER" id="PTHR40841">
    <property type="entry name" value="SIDEROPHORE TRIACETYLFUSARININE C ESTERASE"/>
    <property type="match status" value="1"/>
</dbReference>
<keyword evidence="2 3" id="KW-0378">Hydrolase</keyword>
<comment type="similarity">
    <text evidence="1">Belongs to the esterase D family.</text>
</comment>
<protein>
    <submittedName>
        <fullName evidence="3">Alpha/beta hydrolase</fullName>
    </submittedName>
</protein>
<evidence type="ECO:0000313" key="3">
    <source>
        <dbReference type="EMBL" id="NGY03182.1"/>
    </source>
</evidence>
<dbReference type="Pfam" id="PF00756">
    <property type="entry name" value="Esterase"/>
    <property type="match status" value="1"/>
</dbReference>
<dbReference type="SUPFAM" id="SSF53474">
    <property type="entry name" value="alpha/beta-Hydrolases"/>
    <property type="match status" value="2"/>
</dbReference>
<accession>A0A6M2BJP3</accession>
<comment type="caution">
    <text evidence="3">The sequence shown here is derived from an EMBL/GenBank/DDBJ whole genome shotgun (WGS) entry which is preliminary data.</text>
</comment>
<keyword evidence="4" id="KW-1185">Reference proteome</keyword>
<organism evidence="3 4">
    <name type="scientific">Solimonas terrae</name>
    <dbReference type="NCBI Taxonomy" id="1396819"/>
    <lineage>
        <taxon>Bacteria</taxon>
        <taxon>Pseudomonadati</taxon>
        <taxon>Pseudomonadota</taxon>
        <taxon>Gammaproteobacteria</taxon>
        <taxon>Nevskiales</taxon>
        <taxon>Nevskiaceae</taxon>
        <taxon>Solimonas</taxon>
    </lineage>
</organism>
<dbReference type="Gene3D" id="3.40.50.1820">
    <property type="entry name" value="alpha/beta hydrolase"/>
    <property type="match status" value="2"/>
</dbReference>
<dbReference type="EMBL" id="JAAMOW010000001">
    <property type="protein sequence ID" value="NGY03182.1"/>
    <property type="molecule type" value="Genomic_DNA"/>
</dbReference>
<evidence type="ECO:0000256" key="2">
    <source>
        <dbReference type="ARBA" id="ARBA00022801"/>
    </source>
</evidence>
<dbReference type="InterPro" id="IPR052558">
    <property type="entry name" value="Siderophore_Hydrolase_D"/>
</dbReference>
<name>A0A6M2BJP3_9GAMM</name>
<dbReference type="RefSeq" id="WP_166250609.1">
    <property type="nucleotide sequence ID" value="NZ_JAAMOW010000001.1"/>
</dbReference>
<sequence length="555" mass="59431">MTSRTPLSGVLGLREVGSGRLDDIERFTLGPASGGLTREARIALPFSYKTRKAARTRYPLLLVLDAGDCFGSAVEMSRLMAETQEIRECIVAGIDGSPEDFAAPDGAAAKLMASLLAECTQRYRIDTTQTLLSGAGLAGAHALRSVLAGKDGWHHAIAANPAALEPIAQVGASSTPQRRRLVLVSGPGAAEAAPLQAIEAALQPLANDSLQILRRALDDEPHADIKVAALSHGLQTLLESGIAYGRKVESLRKPYMPPLLRLVSPVARRLLPRPGKSPANNRFLVHAAAVGRDYEVFTCLPASAGQDPARRYPTLLVLDANIEFATVAETAARMAKAGIIEELIVVGLGAPRAEGPVSFGYRRFEEFSPPADGYAFDDDLGRIFRSLFAMRGEDARRRLGQAPKLLDFIGNELLPQLADALPIDKSRLGLLGHSAGGTFVGYVLSQRPDLFHHYAGISPGVGICGNWLMRRSFADKAIVESGANVFLAVGEAEMRNLFNGIAGIPLTGAFAEQVRRQSGLAVRYRCFDGETHSSIFPRAVTQALSSFFVIHKPVS</sequence>